<accession>A0A034WN78</accession>
<dbReference type="GeneID" id="105233614"/>
<reference evidence="2" key="1">
    <citation type="journal article" date="2014" name="BMC Genomics">
        <title>Characterizing the developmental transcriptome of the oriental fruit fly, Bactrocera dorsalis (Diptera: Tephritidae) through comparative genomic analysis with Drosophila melanogaster utilizing modENCODE datasets.</title>
        <authorList>
            <person name="Geib S.M."/>
            <person name="Calla B."/>
            <person name="Hall B."/>
            <person name="Hou S."/>
            <person name="Manoukis N.C."/>
        </authorList>
    </citation>
    <scope>NUCLEOTIDE SEQUENCE</scope>
    <source>
        <strain evidence="2">Punador</strain>
    </source>
</reference>
<sequence length="171" mass="19626">MRDFVQKMLTFVAISLLSVLTIEASPLYYKVGKYGRYNIDPLIASASAEVPMVQSNNFDTIMADDKFPTDSIKYQNFASFHEPKMTAESDFSMDETQFLPKNTPIRAPQAVSKQEREIRQRIEVADPKLEKKKMLKLKKGSSVPRGADAYAWDQFDYDLYSVNPANQKKFY</sequence>
<protein>
    <submittedName>
        <fullName evidence="2">Uncharacterized protein</fullName>
    </submittedName>
</protein>
<name>A0A034WN78_BACDO</name>
<dbReference type="KEGG" id="bdr:105233614"/>
<evidence type="ECO:0000313" key="2">
    <source>
        <dbReference type="EMBL" id="JAC55193.1"/>
    </source>
</evidence>
<dbReference type="RefSeq" id="XP_011214037.2">
    <property type="nucleotide sequence ID" value="XM_011215735.3"/>
</dbReference>
<dbReference type="AlphaFoldDB" id="A0A034WN78"/>
<organism evidence="2">
    <name type="scientific">Bactrocera dorsalis</name>
    <name type="common">Oriental fruit fly</name>
    <name type="synonym">Dacus dorsalis</name>
    <dbReference type="NCBI Taxonomy" id="27457"/>
    <lineage>
        <taxon>Eukaryota</taxon>
        <taxon>Metazoa</taxon>
        <taxon>Ecdysozoa</taxon>
        <taxon>Arthropoda</taxon>
        <taxon>Hexapoda</taxon>
        <taxon>Insecta</taxon>
        <taxon>Pterygota</taxon>
        <taxon>Neoptera</taxon>
        <taxon>Endopterygota</taxon>
        <taxon>Diptera</taxon>
        <taxon>Brachycera</taxon>
        <taxon>Muscomorpha</taxon>
        <taxon>Tephritoidea</taxon>
        <taxon>Tephritidae</taxon>
        <taxon>Bactrocera</taxon>
        <taxon>Bactrocera</taxon>
    </lineage>
</organism>
<keyword evidence="1" id="KW-0732">Signal</keyword>
<proteinExistence type="predicted"/>
<evidence type="ECO:0000256" key="1">
    <source>
        <dbReference type="SAM" id="SignalP"/>
    </source>
</evidence>
<feature type="signal peptide" evidence="1">
    <location>
        <begin position="1"/>
        <end position="24"/>
    </location>
</feature>
<dbReference type="EMBL" id="GAKP01003759">
    <property type="protein sequence ID" value="JAC55193.1"/>
    <property type="molecule type" value="Transcribed_RNA"/>
</dbReference>
<feature type="chain" id="PRO_5044537546" evidence="1">
    <location>
        <begin position="25"/>
        <end position="171"/>
    </location>
</feature>
<dbReference type="OrthoDB" id="8060654at2759"/>